<dbReference type="InParanoid" id="A0A1J7J6H4"/>
<accession>A0A1J7J6H4</accession>
<keyword evidence="1" id="KW-0812">Transmembrane</keyword>
<feature type="transmembrane region" description="Helical" evidence="1">
    <location>
        <begin position="127"/>
        <end position="144"/>
    </location>
</feature>
<gene>
    <name evidence="2" type="ORF">CONLIGDRAFT_691363</name>
</gene>
<feature type="transmembrane region" description="Helical" evidence="1">
    <location>
        <begin position="212"/>
        <end position="235"/>
    </location>
</feature>
<dbReference type="OrthoDB" id="5227724at2759"/>
<sequence length="377" mass="41575">MNRAAPVLGLNVRSTFFAPPLFPATAPSSVASVYFYLPYLLLQLLAVRSHRFQELCRTLTARTLRKAAIMPLQGEQGGTGWCEDHREYQSLRRTAVETMLCVFVLAAYMPQYLSIVTHGTRATSSRFVLFHSLSSTLTLALRLCHPVFYRAFNCVDGGPYAGWKVYSALLGFIQAAVQPLDFGLGLALYISYRTASSPDDPVEYPDPGISSATLAATVSTVAITALPVSIAFLWFNQNPYFDDDDPFALSHYIAVYVMGLGFWMCLLVPTNIASVILQFLYQVKTVRALHDRGALSLVSLLLQAAALIWLAVAQVLRSRPGIMWFGPPWQSVASFLEMFSAFLFSINTQLAYFGVGLGFLAVFVVAFLEGRTGRIAL</sequence>
<organism evidence="2 3">
    <name type="scientific">Coniochaeta ligniaria NRRL 30616</name>
    <dbReference type="NCBI Taxonomy" id="1408157"/>
    <lineage>
        <taxon>Eukaryota</taxon>
        <taxon>Fungi</taxon>
        <taxon>Dikarya</taxon>
        <taxon>Ascomycota</taxon>
        <taxon>Pezizomycotina</taxon>
        <taxon>Sordariomycetes</taxon>
        <taxon>Sordariomycetidae</taxon>
        <taxon>Coniochaetales</taxon>
        <taxon>Coniochaetaceae</taxon>
        <taxon>Coniochaeta</taxon>
    </lineage>
</organism>
<feature type="transmembrane region" description="Helical" evidence="1">
    <location>
        <begin position="255"/>
        <end position="281"/>
    </location>
</feature>
<keyword evidence="1" id="KW-1133">Transmembrane helix</keyword>
<name>A0A1J7J6H4_9PEZI</name>
<dbReference type="AlphaFoldDB" id="A0A1J7J6H4"/>
<feature type="transmembrane region" description="Helical" evidence="1">
    <location>
        <begin position="293"/>
        <end position="312"/>
    </location>
</feature>
<evidence type="ECO:0000256" key="1">
    <source>
        <dbReference type="SAM" id="Phobius"/>
    </source>
</evidence>
<evidence type="ECO:0000313" key="2">
    <source>
        <dbReference type="EMBL" id="OIW25392.1"/>
    </source>
</evidence>
<feature type="transmembrane region" description="Helical" evidence="1">
    <location>
        <begin position="20"/>
        <end position="42"/>
    </location>
</feature>
<dbReference type="EMBL" id="KV875102">
    <property type="protein sequence ID" value="OIW25392.1"/>
    <property type="molecule type" value="Genomic_DNA"/>
</dbReference>
<reference evidence="2 3" key="1">
    <citation type="submission" date="2016-10" db="EMBL/GenBank/DDBJ databases">
        <title>Draft genome sequence of Coniochaeta ligniaria NRRL30616, a lignocellulolytic fungus for bioabatement of inhibitors in plant biomass hydrolysates.</title>
        <authorList>
            <consortium name="DOE Joint Genome Institute"/>
            <person name="Jimenez D.J."/>
            <person name="Hector R.E."/>
            <person name="Riley R."/>
            <person name="Sun H."/>
            <person name="Grigoriev I.V."/>
            <person name="Van Elsas J.D."/>
            <person name="Nichols N.N."/>
        </authorList>
    </citation>
    <scope>NUCLEOTIDE SEQUENCE [LARGE SCALE GENOMIC DNA]</scope>
    <source>
        <strain evidence="2 3">NRRL 30616</strain>
    </source>
</reference>
<feature type="transmembrane region" description="Helical" evidence="1">
    <location>
        <begin position="350"/>
        <end position="368"/>
    </location>
</feature>
<protein>
    <submittedName>
        <fullName evidence="2">Uncharacterized protein</fullName>
    </submittedName>
</protein>
<evidence type="ECO:0000313" key="3">
    <source>
        <dbReference type="Proteomes" id="UP000182658"/>
    </source>
</evidence>
<proteinExistence type="predicted"/>
<keyword evidence="1" id="KW-0472">Membrane</keyword>
<feature type="transmembrane region" description="Helical" evidence="1">
    <location>
        <begin position="165"/>
        <end position="192"/>
    </location>
</feature>
<keyword evidence="3" id="KW-1185">Reference proteome</keyword>
<dbReference type="Proteomes" id="UP000182658">
    <property type="component" value="Unassembled WGS sequence"/>
</dbReference>